<dbReference type="EC" id="6.5.1.2" evidence="11"/>
<comment type="similarity">
    <text evidence="11">Belongs to the NAD-dependent DNA ligase family. LigA subfamily.</text>
</comment>
<keyword evidence="3 11" id="KW-0235">DNA replication</keyword>
<feature type="binding site" evidence="11">
    <location>
        <position position="423"/>
    </location>
    <ligand>
        <name>Zn(2+)</name>
        <dbReference type="ChEBI" id="CHEBI:29105"/>
    </ligand>
</feature>
<dbReference type="SUPFAM" id="SSF50249">
    <property type="entry name" value="Nucleic acid-binding proteins"/>
    <property type="match status" value="1"/>
</dbReference>
<dbReference type="Pfam" id="PF00533">
    <property type="entry name" value="BRCT"/>
    <property type="match status" value="1"/>
</dbReference>
<dbReference type="InterPro" id="IPR001679">
    <property type="entry name" value="DNA_ligase"/>
</dbReference>
<keyword evidence="9 11" id="KW-0234">DNA repair</keyword>
<feature type="binding site" evidence="11">
    <location>
        <position position="134"/>
    </location>
    <ligand>
        <name>NAD(+)</name>
        <dbReference type="ChEBI" id="CHEBI:57540"/>
    </ligand>
</feature>
<evidence type="ECO:0000256" key="2">
    <source>
        <dbReference type="ARBA" id="ARBA00022598"/>
    </source>
</evidence>
<evidence type="ECO:0000256" key="11">
    <source>
        <dbReference type="HAMAP-Rule" id="MF_01588"/>
    </source>
</evidence>
<feature type="binding site" evidence="11">
    <location>
        <position position="418"/>
    </location>
    <ligand>
        <name>Zn(2+)</name>
        <dbReference type="ChEBI" id="CHEBI:29105"/>
    </ligand>
</feature>
<feature type="binding site" evidence="11">
    <location>
        <position position="111"/>
    </location>
    <ligand>
        <name>NAD(+)</name>
        <dbReference type="ChEBI" id="CHEBI:57540"/>
    </ligand>
</feature>
<keyword evidence="7 11" id="KW-0460">Magnesium</keyword>
<evidence type="ECO:0000256" key="8">
    <source>
        <dbReference type="ARBA" id="ARBA00023027"/>
    </source>
</evidence>
<evidence type="ECO:0000256" key="6">
    <source>
        <dbReference type="ARBA" id="ARBA00022833"/>
    </source>
</evidence>
<dbReference type="Gene3D" id="1.10.150.20">
    <property type="entry name" value="5' to 3' exonuclease, C-terminal subdomain"/>
    <property type="match status" value="2"/>
</dbReference>
<dbReference type="Gene3D" id="2.40.50.140">
    <property type="entry name" value="Nucleic acid-binding proteins"/>
    <property type="match status" value="1"/>
</dbReference>
<name>A0ABY7BTG0_9MOLU</name>
<comment type="catalytic activity">
    <reaction evidence="10 11">
        <text>NAD(+) + (deoxyribonucleotide)n-3'-hydroxyl + 5'-phospho-(deoxyribonucleotide)m = (deoxyribonucleotide)n+m + AMP + beta-nicotinamide D-nucleotide.</text>
        <dbReference type="EC" id="6.5.1.2"/>
    </reaction>
</comment>
<evidence type="ECO:0000256" key="5">
    <source>
        <dbReference type="ARBA" id="ARBA00022763"/>
    </source>
</evidence>
<dbReference type="HAMAP" id="MF_01588">
    <property type="entry name" value="DNA_ligase_A"/>
    <property type="match status" value="1"/>
</dbReference>
<feature type="domain" description="BRCT" evidence="12">
    <location>
        <begin position="587"/>
        <end position="667"/>
    </location>
</feature>
<dbReference type="InterPro" id="IPR012340">
    <property type="entry name" value="NA-bd_OB-fold"/>
</dbReference>
<evidence type="ECO:0000259" key="12">
    <source>
        <dbReference type="PROSITE" id="PS50172"/>
    </source>
</evidence>
<evidence type="ECO:0000256" key="7">
    <source>
        <dbReference type="ARBA" id="ARBA00022842"/>
    </source>
</evidence>
<dbReference type="InterPro" id="IPR010994">
    <property type="entry name" value="RuvA_2-like"/>
</dbReference>
<dbReference type="InterPro" id="IPR003583">
    <property type="entry name" value="Hlx-hairpin-Hlx_DNA-bd_motif"/>
</dbReference>
<dbReference type="InterPro" id="IPR004150">
    <property type="entry name" value="NAD_DNA_ligase_OB"/>
</dbReference>
<keyword evidence="4 11" id="KW-0479">Metal-binding</keyword>
<dbReference type="RefSeq" id="WP_268850159.1">
    <property type="nucleotide sequence ID" value="NZ_CP114006.1"/>
</dbReference>
<gene>
    <name evidence="11" type="primary">ligA</name>
    <name evidence="13" type="ORF">RS022_04200</name>
</gene>
<comment type="function">
    <text evidence="1 11">DNA ligase that catalyzes the formation of phosphodiester linkages between 5'-phosphoryl and 3'-hydroxyl groups in double-stranded DNA using NAD as a coenzyme and as the energy source for the reaction. It is essential for DNA replication and repair of damaged DNA.</text>
</comment>
<dbReference type="Gene3D" id="3.30.470.30">
    <property type="entry name" value="DNA ligase/mRNA capping enzyme"/>
    <property type="match status" value="1"/>
</dbReference>
<dbReference type="GO" id="GO:0016874">
    <property type="term" value="F:ligase activity"/>
    <property type="evidence" value="ECO:0007669"/>
    <property type="project" value="UniProtKB-KW"/>
</dbReference>
<evidence type="ECO:0000256" key="10">
    <source>
        <dbReference type="ARBA" id="ARBA00034005"/>
    </source>
</evidence>
<dbReference type="SUPFAM" id="SSF56091">
    <property type="entry name" value="DNA ligase/mRNA capping enzyme, catalytic domain"/>
    <property type="match status" value="1"/>
</dbReference>
<comment type="cofactor">
    <cofactor evidence="11">
        <name>Mg(2+)</name>
        <dbReference type="ChEBI" id="CHEBI:18420"/>
    </cofactor>
    <cofactor evidence="11">
        <name>Mn(2+)</name>
        <dbReference type="ChEBI" id="CHEBI:29035"/>
    </cofactor>
</comment>
<dbReference type="Pfam" id="PF01653">
    <property type="entry name" value="DNA_ligase_aden"/>
    <property type="match status" value="1"/>
</dbReference>
<dbReference type="CDD" id="cd00114">
    <property type="entry name" value="LIGANc"/>
    <property type="match status" value="1"/>
</dbReference>
<dbReference type="EMBL" id="CP114006">
    <property type="protein sequence ID" value="WAN63337.1"/>
    <property type="molecule type" value="Genomic_DNA"/>
</dbReference>
<dbReference type="Pfam" id="PF03120">
    <property type="entry name" value="OB_DNA_ligase"/>
    <property type="match status" value="1"/>
</dbReference>
<dbReference type="SUPFAM" id="SSF47781">
    <property type="entry name" value="RuvA domain 2-like"/>
    <property type="match status" value="1"/>
</dbReference>
<keyword evidence="8 11" id="KW-0520">NAD</keyword>
<dbReference type="Gene3D" id="1.10.287.610">
    <property type="entry name" value="Helix hairpin bin"/>
    <property type="match status" value="1"/>
</dbReference>
<evidence type="ECO:0000313" key="14">
    <source>
        <dbReference type="Proteomes" id="UP001164727"/>
    </source>
</evidence>
<dbReference type="NCBIfam" id="NF005932">
    <property type="entry name" value="PRK07956.1"/>
    <property type="match status" value="1"/>
</dbReference>
<feature type="binding site" evidence="11">
    <location>
        <position position="403"/>
    </location>
    <ligand>
        <name>Zn(2+)</name>
        <dbReference type="ChEBI" id="CHEBI:29105"/>
    </ligand>
</feature>
<dbReference type="InterPro" id="IPR001357">
    <property type="entry name" value="BRCT_dom"/>
</dbReference>
<evidence type="ECO:0000256" key="4">
    <source>
        <dbReference type="ARBA" id="ARBA00022723"/>
    </source>
</evidence>
<dbReference type="InterPro" id="IPR041663">
    <property type="entry name" value="DisA/LigA_HHH"/>
</dbReference>
<keyword evidence="5 11" id="KW-0227">DNA damage</keyword>
<accession>A0ABY7BTG0</accession>
<feature type="active site" description="N6-AMP-lysine intermediate" evidence="11">
    <location>
        <position position="113"/>
    </location>
</feature>
<dbReference type="InterPro" id="IPR013839">
    <property type="entry name" value="DNAligase_adenylation"/>
</dbReference>
<keyword evidence="14" id="KW-1185">Reference proteome</keyword>
<dbReference type="Gene3D" id="3.40.50.10190">
    <property type="entry name" value="BRCT domain"/>
    <property type="match status" value="1"/>
</dbReference>
<dbReference type="Pfam" id="PF12826">
    <property type="entry name" value="HHH_2"/>
    <property type="match status" value="1"/>
</dbReference>
<dbReference type="Proteomes" id="UP001164727">
    <property type="component" value="Chromosome"/>
</dbReference>
<protein>
    <recommendedName>
        <fullName evidence="11">DNA ligase</fullName>
        <ecNumber evidence="11">6.5.1.2</ecNumber>
    </recommendedName>
    <alternativeName>
        <fullName evidence="11">Polydeoxyribonucleotide synthase [NAD(+)]</fullName>
    </alternativeName>
</protein>
<evidence type="ECO:0000313" key="13">
    <source>
        <dbReference type="EMBL" id="WAN63337.1"/>
    </source>
</evidence>
<dbReference type="Gene3D" id="6.20.10.30">
    <property type="match status" value="1"/>
</dbReference>
<reference evidence="13 14" key="1">
    <citation type="journal article" date="2023" name="Microbiol. Resour. Announc.">
        <title>Complete Genome of 'Candidatus Phytoplasma rubi' RS, a Phytopathogenic Bacterium Associated with Rubus Stunt Disease.</title>
        <authorList>
            <person name="Duckeck D."/>
            <person name="Zubert C."/>
            <person name="Bohm J.W."/>
            <person name="Carminati G."/>
            <person name="Schneider B."/>
            <person name="Kube M."/>
        </authorList>
    </citation>
    <scope>NUCLEOTIDE SEQUENCE [LARGE SCALE GENOMIC DNA]</scope>
    <source>
        <strain evidence="13 14">RS</strain>
    </source>
</reference>
<feature type="binding site" evidence="11">
    <location>
        <position position="307"/>
    </location>
    <ligand>
        <name>NAD(+)</name>
        <dbReference type="ChEBI" id="CHEBI:57540"/>
    </ligand>
</feature>
<dbReference type="SMART" id="SM00292">
    <property type="entry name" value="BRCT"/>
    <property type="match status" value="1"/>
</dbReference>
<dbReference type="PROSITE" id="PS01055">
    <property type="entry name" value="DNA_LIGASE_N1"/>
    <property type="match status" value="1"/>
</dbReference>
<feature type="binding site" evidence="11">
    <location>
        <position position="283"/>
    </location>
    <ligand>
        <name>NAD(+)</name>
        <dbReference type="ChEBI" id="CHEBI:57540"/>
    </ligand>
</feature>
<sequence length="667" mass="77093">MILEIKKKIKSLTDQLNQANYNYYNLSKTDLSDFQYDALLKELSMLEKKYPEYKLSYSPNLKVGGFLSSKFKKVEHIVPMLSLSNVFNFDELKLFCNRLLKINIPFCFIVEPKIDGVAISLKYEKGILIQALTRGNGYFGELITENIRTIKNIPLKIKEEIDLEVRGEILFDNDSFEQLNKEQKEKNKILFSNPRNAASGTLRQLNSSIVAQRNLSSFIYSIINPPFFIKTQKEALNFLKKMGFSINPYYDVVFSFEKLKEKINYYKELKNKLPYHIDGIVIKVNELILHKSIGYTSKCPKWATAYKLNSLKSETIIQNIEFQIGRTGSLTPVAYILPVMVDGSLLSKITLHNYDYIQKKDIRINDFVLVHKSGSIIPEILEVLKNKRTNQVPFKMISYCPFCNGFLTKKEGEVDYFCLNDGCEEKKIKKIIHFVSREAMDINVLGKKTLFTFFKEGFIKKISDLYSLKDKYEQLKKLPGFKDKKIMNILNALEQSKNQSFDKILYGLGIEHVGIKIAKLLNKKFKKINNLKKVNLEELSEIPEIGPRISNSIIEYFQKEENIQEINLLKSKGLNFDYSSLNVKNFKTNNIFKDKKIVLTGSFNDYSKNELTNILEKYGASIIKNISSKTDYLIKGENSVSKLQKALLLKIKIMDENELNNILNSIK</sequence>
<dbReference type="SUPFAM" id="SSF52113">
    <property type="entry name" value="BRCT domain"/>
    <property type="match status" value="1"/>
</dbReference>
<evidence type="ECO:0000256" key="3">
    <source>
        <dbReference type="ARBA" id="ARBA00022705"/>
    </source>
</evidence>
<feature type="binding site" evidence="11">
    <location>
        <begin position="33"/>
        <end position="37"/>
    </location>
    <ligand>
        <name>NAD(+)</name>
        <dbReference type="ChEBI" id="CHEBI:57540"/>
    </ligand>
</feature>
<dbReference type="InterPro" id="IPR036420">
    <property type="entry name" value="BRCT_dom_sf"/>
</dbReference>
<dbReference type="NCBIfam" id="TIGR00575">
    <property type="entry name" value="dnlj"/>
    <property type="match status" value="1"/>
</dbReference>
<evidence type="ECO:0000256" key="9">
    <source>
        <dbReference type="ARBA" id="ARBA00023204"/>
    </source>
</evidence>
<feature type="binding site" evidence="11">
    <location>
        <position position="400"/>
    </location>
    <ligand>
        <name>Zn(2+)</name>
        <dbReference type="ChEBI" id="CHEBI:29105"/>
    </ligand>
</feature>
<dbReference type="PIRSF" id="PIRSF001604">
    <property type="entry name" value="LigA"/>
    <property type="match status" value="1"/>
</dbReference>
<evidence type="ECO:0000256" key="1">
    <source>
        <dbReference type="ARBA" id="ARBA00004067"/>
    </source>
</evidence>
<keyword evidence="6 11" id="KW-0862">Zinc</keyword>
<keyword evidence="2 11" id="KW-0436">Ligase</keyword>
<feature type="binding site" evidence="11">
    <location>
        <position position="168"/>
    </location>
    <ligand>
        <name>NAD(+)</name>
        <dbReference type="ChEBI" id="CHEBI:57540"/>
    </ligand>
</feature>
<dbReference type="CDD" id="cd17748">
    <property type="entry name" value="BRCT_DNA_ligase_like"/>
    <property type="match status" value="1"/>
</dbReference>
<keyword evidence="11" id="KW-0464">Manganese</keyword>
<proteinExistence type="inferred from homology"/>
<dbReference type="InterPro" id="IPR018239">
    <property type="entry name" value="DNA_ligase_AS"/>
</dbReference>
<dbReference type="InterPro" id="IPR013840">
    <property type="entry name" value="DNAligase_N"/>
</dbReference>
<dbReference type="SMART" id="SM00532">
    <property type="entry name" value="LIGANc"/>
    <property type="match status" value="1"/>
</dbReference>
<organism evidence="13 14">
    <name type="scientific">Candidatus Phytoplasma rubi</name>
    <dbReference type="NCBI Taxonomy" id="399025"/>
    <lineage>
        <taxon>Bacteria</taxon>
        <taxon>Bacillati</taxon>
        <taxon>Mycoplasmatota</taxon>
        <taxon>Mollicutes</taxon>
        <taxon>Acholeplasmatales</taxon>
        <taxon>Acholeplasmataceae</taxon>
        <taxon>Candidatus Phytoplasma</taxon>
        <taxon>16SrV (Elm yellows group)</taxon>
    </lineage>
</organism>
<feature type="binding site" evidence="11">
    <location>
        <begin position="82"/>
        <end position="83"/>
    </location>
    <ligand>
        <name>NAD(+)</name>
        <dbReference type="ChEBI" id="CHEBI:57540"/>
    </ligand>
</feature>
<dbReference type="SMART" id="SM00278">
    <property type="entry name" value="HhH1"/>
    <property type="match status" value="2"/>
</dbReference>
<dbReference type="PROSITE" id="PS50172">
    <property type="entry name" value="BRCT"/>
    <property type="match status" value="1"/>
</dbReference>